<dbReference type="PANTHER" id="PTHR32194:SF0">
    <property type="entry name" value="ATP-DEPENDENT PROTEASE SUBUNIT HSLV"/>
    <property type="match status" value="1"/>
</dbReference>
<evidence type="ECO:0000256" key="5">
    <source>
        <dbReference type="ARBA" id="ARBA00022670"/>
    </source>
</evidence>
<evidence type="ECO:0000256" key="2">
    <source>
        <dbReference type="ARBA" id="ARBA00006053"/>
    </source>
</evidence>
<dbReference type="Proteomes" id="UP000318017">
    <property type="component" value="Chromosome"/>
</dbReference>
<keyword evidence="12" id="KW-1185">Reference proteome</keyword>
<dbReference type="InterPro" id="IPR023333">
    <property type="entry name" value="Proteasome_suB-type"/>
</dbReference>
<evidence type="ECO:0000256" key="4">
    <source>
        <dbReference type="ARBA" id="ARBA00022533"/>
    </source>
</evidence>
<keyword evidence="6" id="KW-0888">Threonine protease</keyword>
<dbReference type="PROSITE" id="PS51476">
    <property type="entry name" value="PROTEASOME_BETA_2"/>
    <property type="match status" value="1"/>
</dbReference>
<feature type="compositionally biased region" description="Basic residues" evidence="10">
    <location>
        <begin position="1"/>
        <end position="11"/>
    </location>
</feature>
<gene>
    <name evidence="11" type="primary">clpQ</name>
    <name evidence="11" type="ORF">Q31a_34870</name>
</gene>
<dbReference type="EC" id="3.4.21.-" evidence="11"/>
<dbReference type="SUPFAM" id="SSF56235">
    <property type="entry name" value="N-terminal nucleophile aminohydrolases (Ntn hydrolases)"/>
    <property type="match status" value="1"/>
</dbReference>
<dbReference type="InterPro" id="IPR029055">
    <property type="entry name" value="Ntn_hydrolases_N"/>
</dbReference>
<dbReference type="GO" id="GO:0005839">
    <property type="term" value="C:proteasome core complex"/>
    <property type="evidence" value="ECO:0007669"/>
    <property type="project" value="InterPro"/>
</dbReference>
<keyword evidence="7" id="KW-0479">Metal-binding</keyword>
<dbReference type="Gene3D" id="3.60.20.10">
    <property type="entry name" value="Glutamine Phosphoribosylpyrophosphate, subunit 1, domain 1"/>
    <property type="match status" value="1"/>
</dbReference>
<accession>A0A518G986</accession>
<comment type="subcellular location">
    <subcellularLocation>
        <location evidence="1">Cytoplasm</location>
    </subcellularLocation>
</comment>
<dbReference type="NCBIfam" id="NF003964">
    <property type="entry name" value="PRK05456.1"/>
    <property type="match status" value="1"/>
</dbReference>
<evidence type="ECO:0000256" key="9">
    <source>
        <dbReference type="ARBA" id="ARBA00023053"/>
    </source>
</evidence>
<protein>
    <submittedName>
        <fullName evidence="11">ATP-dependent protease subunit ClpQ</fullName>
        <ecNumber evidence="11">3.4.21.-</ecNumber>
    </submittedName>
</protein>
<dbReference type="GO" id="GO:0004298">
    <property type="term" value="F:threonine-type endopeptidase activity"/>
    <property type="evidence" value="ECO:0007669"/>
    <property type="project" value="UniProtKB-KW"/>
</dbReference>
<evidence type="ECO:0000256" key="6">
    <source>
        <dbReference type="ARBA" id="ARBA00022698"/>
    </source>
</evidence>
<keyword evidence="4" id="KW-0021">Allosteric enzyme</keyword>
<dbReference type="GO" id="GO:0009376">
    <property type="term" value="C:HslUV protease complex"/>
    <property type="evidence" value="ECO:0007669"/>
    <property type="project" value="InterPro"/>
</dbReference>
<dbReference type="InterPro" id="IPR001353">
    <property type="entry name" value="Proteasome_sua/b"/>
</dbReference>
<organism evidence="11 12">
    <name type="scientific">Aureliella helgolandensis</name>
    <dbReference type="NCBI Taxonomy" id="2527968"/>
    <lineage>
        <taxon>Bacteria</taxon>
        <taxon>Pseudomonadati</taxon>
        <taxon>Planctomycetota</taxon>
        <taxon>Planctomycetia</taxon>
        <taxon>Pirellulales</taxon>
        <taxon>Pirellulaceae</taxon>
        <taxon>Aureliella</taxon>
    </lineage>
</organism>
<dbReference type="NCBIfam" id="TIGR03692">
    <property type="entry name" value="ATP_dep_HslV"/>
    <property type="match status" value="1"/>
</dbReference>
<keyword evidence="9" id="KW-0915">Sodium</keyword>
<feature type="region of interest" description="Disordered" evidence="10">
    <location>
        <begin position="1"/>
        <end position="22"/>
    </location>
</feature>
<evidence type="ECO:0000256" key="7">
    <source>
        <dbReference type="ARBA" id="ARBA00022723"/>
    </source>
</evidence>
<name>A0A518G986_9BACT</name>
<dbReference type="InterPro" id="IPR022281">
    <property type="entry name" value="ATP-dep_Prtase_HsIV_su"/>
</dbReference>
<dbReference type="EMBL" id="CP036298">
    <property type="protein sequence ID" value="QDV25164.1"/>
    <property type="molecule type" value="Genomic_DNA"/>
</dbReference>
<dbReference type="KEGG" id="ahel:Q31a_34870"/>
<proteinExistence type="inferred from homology"/>
<dbReference type="PANTHER" id="PTHR32194">
    <property type="entry name" value="METALLOPROTEASE TLDD"/>
    <property type="match status" value="1"/>
</dbReference>
<reference evidence="11 12" key="1">
    <citation type="submission" date="2019-02" db="EMBL/GenBank/DDBJ databases">
        <title>Deep-cultivation of Planctomycetes and their phenomic and genomic characterization uncovers novel biology.</title>
        <authorList>
            <person name="Wiegand S."/>
            <person name="Jogler M."/>
            <person name="Boedeker C."/>
            <person name="Pinto D."/>
            <person name="Vollmers J."/>
            <person name="Rivas-Marin E."/>
            <person name="Kohn T."/>
            <person name="Peeters S.H."/>
            <person name="Heuer A."/>
            <person name="Rast P."/>
            <person name="Oberbeckmann S."/>
            <person name="Bunk B."/>
            <person name="Jeske O."/>
            <person name="Meyerdierks A."/>
            <person name="Storesund J.E."/>
            <person name="Kallscheuer N."/>
            <person name="Luecker S."/>
            <person name="Lage O.M."/>
            <person name="Pohl T."/>
            <person name="Merkel B.J."/>
            <person name="Hornburger P."/>
            <person name="Mueller R.-W."/>
            <person name="Bruemmer F."/>
            <person name="Labrenz M."/>
            <person name="Spormann A.M."/>
            <person name="Op den Camp H."/>
            <person name="Overmann J."/>
            <person name="Amann R."/>
            <person name="Jetten M.S.M."/>
            <person name="Mascher T."/>
            <person name="Medema M.H."/>
            <person name="Devos D.P."/>
            <person name="Kaster A.-K."/>
            <person name="Ovreas L."/>
            <person name="Rohde M."/>
            <person name="Galperin M.Y."/>
            <person name="Jogler C."/>
        </authorList>
    </citation>
    <scope>NUCLEOTIDE SEQUENCE [LARGE SCALE GENOMIC DNA]</scope>
    <source>
        <strain evidence="11 12">Q31a</strain>
    </source>
</reference>
<evidence type="ECO:0000313" key="11">
    <source>
        <dbReference type="EMBL" id="QDV25164.1"/>
    </source>
</evidence>
<keyword evidence="8 11" id="KW-0378">Hydrolase</keyword>
<dbReference type="GO" id="GO:0046872">
    <property type="term" value="F:metal ion binding"/>
    <property type="evidence" value="ECO:0007669"/>
    <property type="project" value="UniProtKB-KW"/>
</dbReference>
<evidence type="ECO:0000256" key="1">
    <source>
        <dbReference type="ARBA" id="ARBA00004496"/>
    </source>
</evidence>
<keyword evidence="5 11" id="KW-0645">Protease</keyword>
<evidence type="ECO:0000256" key="8">
    <source>
        <dbReference type="ARBA" id="ARBA00022801"/>
    </source>
</evidence>
<dbReference type="AlphaFoldDB" id="A0A518G986"/>
<keyword evidence="3" id="KW-0963">Cytoplasm</keyword>
<sequence>MGCRTPPRRMKPQWDSLDLPSSASGRPALRRFSTVNLPDIEIIETSSMQFHATTILSVRHGNQVALGGDGQVTLDKTIIKSDACKVRVLAAGKVVVGFAGGAADAFALMERFEGKLKDYPANLPRAATELAREWRSDRALRRLEALLIAIDAKHSLLVSGTGDVIQPTDGIVGIGSGGNYAVAAARALVRHSPLPASEIVRQGLTIAAELDIYSGGNIIVEQLDCEA</sequence>
<evidence type="ECO:0000313" key="12">
    <source>
        <dbReference type="Proteomes" id="UP000318017"/>
    </source>
</evidence>
<evidence type="ECO:0000256" key="10">
    <source>
        <dbReference type="SAM" id="MobiDB-lite"/>
    </source>
</evidence>
<dbReference type="Pfam" id="PF00227">
    <property type="entry name" value="Proteasome"/>
    <property type="match status" value="1"/>
</dbReference>
<comment type="similarity">
    <text evidence="2">Belongs to the peptidase T1B family. HslV subfamily.</text>
</comment>
<dbReference type="GO" id="GO:0051603">
    <property type="term" value="P:proteolysis involved in protein catabolic process"/>
    <property type="evidence" value="ECO:0007669"/>
    <property type="project" value="InterPro"/>
</dbReference>
<evidence type="ECO:0000256" key="3">
    <source>
        <dbReference type="ARBA" id="ARBA00022490"/>
    </source>
</evidence>